<evidence type="ECO:0000313" key="1">
    <source>
        <dbReference type="EMBL" id="SHO61314.1"/>
    </source>
</evidence>
<protein>
    <submittedName>
        <fullName evidence="1">Uncharacterized protein</fullName>
    </submittedName>
</protein>
<evidence type="ECO:0000313" key="2">
    <source>
        <dbReference type="Proteomes" id="UP000186406"/>
    </source>
</evidence>
<dbReference type="STRING" id="1123029.SAMN02745172_00724"/>
<proteinExistence type="predicted"/>
<reference evidence="1 2" key="1">
    <citation type="submission" date="2016-12" db="EMBL/GenBank/DDBJ databases">
        <authorList>
            <person name="Song W.-J."/>
            <person name="Kurnit D.M."/>
        </authorList>
    </citation>
    <scope>NUCLEOTIDE SEQUENCE [LARGE SCALE GENOMIC DNA]</scope>
    <source>
        <strain evidence="1 2">DSM 19599</strain>
    </source>
</reference>
<dbReference type="EMBL" id="FRXO01000001">
    <property type="protein sequence ID" value="SHO61314.1"/>
    <property type="molecule type" value="Genomic_DNA"/>
</dbReference>
<name>A0A1M7Z8X3_9HYPH</name>
<gene>
    <name evidence="1" type="ORF">SAMN02745172_00724</name>
</gene>
<dbReference type="AlphaFoldDB" id="A0A1M7Z8X3"/>
<accession>A0A1M7Z8X3</accession>
<dbReference type="InterPro" id="IPR021341">
    <property type="entry name" value="DUF2958"/>
</dbReference>
<dbReference type="Proteomes" id="UP000186406">
    <property type="component" value="Unassembled WGS sequence"/>
</dbReference>
<keyword evidence="2" id="KW-1185">Reference proteome</keyword>
<sequence length="121" mass="13372">MEADMAAALITDELYARLLANGARSAAGEDIDPRPVVKLFTPDAGATWLLTEADPEDPDRLFGLCDLGLGEPELGYVSLAEIRSVRGRLRLPVERDLHFRAEHPLSWYALRARQSGRIVTD</sequence>
<organism evidence="1 2">
    <name type="scientific">Pseudoxanthobacter soli DSM 19599</name>
    <dbReference type="NCBI Taxonomy" id="1123029"/>
    <lineage>
        <taxon>Bacteria</taxon>
        <taxon>Pseudomonadati</taxon>
        <taxon>Pseudomonadota</taxon>
        <taxon>Alphaproteobacteria</taxon>
        <taxon>Hyphomicrobiales</taxon>
        <taxon>Segnochrobactraceae</taxon>
        <taxon>Pseudoxanthobacter</taxon>
    </lineage>
</organism>
<dbReference type="Pfam" id="PF11171">
    <property type="entry name" value="DUF2958"/>
    <property type="match status" value="1"/>
</dbReference>